<keyword evidence="3" id="KW-1185">Reference proteome</keyword>
<name>A0ABY8A2U8_9ACTN</name>
<organism evidence="2 3">
    <name type="scientific">Streptomyces yunnanensis</name>
    <dbReference type="NCBI Taxonomy" id="156453"/>
    <lineage>
        <taxon>Bacteria</taxon>
        <taxon>Bacillati</taxon>
        <taxon>Actinomycetota</taxon>
        <taxon>Actinomycetes</taxon>
        <taxon>Kitasatosporales</taxon>
        <taxon>Streptomycetaceae</taxon>
        <taxon>Streptomyces</taxon>
    </lineage>
</organism>
<protein>
    <recommendedName>
        <fullName evidence="4">WGR domain-containing protein</fullName>
    </recommendedName>
</protein>
<evidence type="ECO:0000256" key="1">
    <source>
        <dbReference type="SAM" id="Phobius"/>
    </source>
</evidence>
<feature type="transmembrane region" description="Helical" evidence="1">
    <location>
        <begin position="148"/>
        <end position="168"/>
    </location>
</feature>
<proteinExistence type="predicted"/>
<gene>
    <name evidence="2" type="ORF">MOV08_04520</name>
</gene>
<dbReference type="Proteomes" id="UP001218629">
    <property type="component" value="Chromosome"/>
</dbReference>
<dbReference type="RefSeq" id="WP_275306384.1">
    <property type="nucleotide sequence ID" value="NZ_CP095749.1"/>
</dbReference>
<evidence type="ECO:0000313" key="2">
    <source>
        <dbReference type="EMBL" id="WEB38631.1"/>
    </source>
</evidence>
<reference evidence="2 3" key="1">
    <citation type="submission" date="2022-03" db="EMBL/GenBank/DDBJ databases">
        <title>Streptomyces yunnanensis P86,complete genome.</title>
        <authorList>
            <person name="Chen S."/>
            <person name="Zhang Q."/>
        </authorList>
    </citation>
    <scope>NUCLEOTIDE SEQUENCE [LARGE SCALE GENOMIC DNA]</scope>
    <source>
        <strain evidence="2 3">P86</strain>
    </source>
</reference>
<evidence type="ECO:0000313" key="3">
    <source>
        <dbReference type="Proteomes" id="UP001218629"/>
    </source>
</evidence>
<feature type="transmembrane region" description="Helical" evidence="1">
    <location>
        <begin position="124"/>
        <end position="142"/>
    </location>
</feature>
<sequence>MAKWAYVIVMHFGHGKSSAKGVGSKYSYGSPEAARRAMLQELHELSAEYQDPATAQRPGDVETVGTQEPVVLARHSGRVYRPRGKGRQQVPVPVQEPDGAAEPVTVTVAAPVGPSGGSNSPGRLLVGLGVLFLGAAAITMAVDRGQVGAVLGALATGAIGVACLVSGIRELR</sequence>
<keyword evidence="1" id="KW-1133">Transmembrane helix</keyword>
<dbReference type="EMBL" id="CP095749">
    <property type="protein sequence ID" value="WEB38631.1"/>
    <property type="molecule type" value="Genomic_DNA"/>
</dbReference>
<keyword evidence="1" id="KW-0472">Membrane</keyword>
<keyword evidence="1" id="KW-0812">Transmembrane</keyword>
<accession>A0ABY8A2U8</accession>
<evidence type="ECO:0008006" key="4">
    <source>
        <dbReference type="Google" id="ProtNLM"/>
    </source>
</evidence>